<dbReference type="Gene3D" id="3.40.140.10">
    <property type="entry name" value="Cytidine Deaminase, domain 2"/>
    <property type="match status" value="1"/>
</dbReference>
<name>A0A812ZER0_9DINO</name>
<dbReference type="InterPro" id="IPR016193">
    <property type="entry name" value="Cytidine_deaminase-like"/>
</dbReference>
<sequence length="184" mass="20946">MPDDDDPGFGMKTATLRDYQRKHHAEVTALSQVVEAIRDMQAIRENGAKVTFLSYCMCAQVRGWVELFVPHYPCSSCTGALVQFAARHPQISVRVGHDDWRHWLRSQHRICNALYEHWLGDRTEAWVLSGIHETTSPSPEPDQEPTVVWSCSEPSLGSQQKQKQPGCNNNSRRTETCLAWRAQV</sequence>
<organism evidence="1 2">
    <name type="scientific">Symbiodinium necroappetens</name>
    <dbReference type="NCBI Taxonomy" id="1628268"/>
    <lineage>
        <taxon>Eukaryota</taxon>
        <taxon>Sar</taxon>
        <taxon>Alveolata</taxon>
        <taxon>Dinophyceae</taxon>
        <taxon>Suessiales</taxon>
        <taxon>Symbiodiniaceae</taxon>
        <taxon>Symbiodinium</taxon>
    </lineage>
</organism>
<dbReference type="AlphaFoldDB" id="A0A812ZER0"/>
<protein>
    <submittedName>
        <fullName evidence="1">PpdK protein</fullName>
    </submittedName>
</protein>
<accession>A0A812ZER0</accession>
<dbReference type="Proteomes" id="UP000601435">
    <property type="component" value="Unassembled WGS sequence"/>
</dbReference>
<dbReference type="EMBL" id="CAJNJA010047264">
    <property type="protein sequence ID" value="CAE7823259.1"/>
    <property type="molecule type" value="Genomic_DNA"/>
</dbReference>
<dbReference type="SUPFAM" id="SSF53927">
    <property type="entry name" value="Cytidine deaminase-like"/>
    <property type="match status" value="1"/>
</dbReference>
<keyword evidence="2" id="KW-1185">Reference proteome</keyword>
<proteinExistence type="predicted"/>
<reference evidence="1" key="1">
    <citation type="submission" date="2021-02" db="EMBL/GenBank/DDBJ databases">
        <authorList>
            <person name="Dougan E. K."/>
            <person name="Rhodes N."/>
            <person name="Thang M."/>
            <person name="Chan C."/>
        </authorList>
    </citation>
    <scope>NUCLEOTIDE SEQUENCE</scope>
</reference>
<dbReference type="OrthoDB" id="10455068at2759"/>
<evidence type="ECO:0000313" key="1">
    <source>
        <dbReference type="EMBL" id="CAE7823259.1"/>
    </source>
</evidence>
<evidence type="ECO:0000313" key="2">
    <source>
        <dbReference type="Proteomes" id="UP000601435"/>
    </source>
</evidence>
<gene>
    <name evidence="1" type="primary">ppdK</name>
    <name evidence="1" type="ORF">SNEC2469_LOCUS24523</name>
</gene>
<comment type="caution">
    <text evidence="1">The sequence shown here is derived from an EMBL/GenBank/DDBJ whole genome shotgun (WGS) entry which is preliminary data.</text>
</comment>
<dbReference type="GO" id="GO:0003824">
    <property type="term" value="F:catalytic activity"/>
    <property type="evidence" value="ECO:0007669"/>
    <property type="project" value="InterPro"/>
</dbReference>